<sequence length="38" mass="4128">MANRVVKLTVLAALVAFIVWLVNAVRSGLVSDPFNVED</sequence>
<dbReference type="EMBL" id="PP750868">
    <property type="protein sequence ID" value="XBM95154.1"/>
    <property type="molecule type" value="Genomic_DNA"/>
</dbReference>
<evidence type="ECO:0000313" key="1">
    <source>
        <dbReference type="EMBL" id="XBM95154.1"/>
    </source>
</evidence>
<proteinExistence type="predicted"/>
<protein>
    <submittedName>
        <fullName evidence="1">Uncharacterized protein</fullName>
    </submittedName>
</protein>
<accession>A0AAU7GY75</accession>
<gene>
    <name evidence="1" type="ORF">Scarif_00045</name>
</gene>
<reference evidence="1" key="1">
    <citation type="submission" date="2024-05" db="EMBL/GenBank/DDBJ databases">
        <title>Isolation and characterization of the new Streptomyces phages Kamino, Geonosis, Abafar and Scarif infecting a broad range of host species.</title>
        <authorList>
            <person name="Rackow B."/>
            <person name="Rolland C."/>
            <person name="Mohnen I."/>
            <person name="Wittmann J."/>
            <person name="Muesken M."/>
            <person name="Overmann J."/>
            <person name="Frunzke J."/>
        </authorList>
    </citation>
    <scope>NUCLEOTIDE SEQUENCE</scope>
</reference>
<organism evidence="1">
    <name type="scientific">Streptomyces phage Scarif</name>
    <dbReference type="NCBI Taxonomy" id="3158858"/>
    <lineage>
        <taxon>Viruses</taxon>
        <taxon>Duplodnaviria</taxon>
        <taxon>Heunggongvirae</taxon>
        <taxon>Uroviricota</taxon>
        <taxon>Caudoviricetes</taxon>
    </lineage>
</organism>
<name>A0AAU7GY75_9CAUD</name>